<dbReference type="AlphaFoldDB" id="A0A0D0V965"/>
<proteinExistence type="predicted"/>
<feature type="transmembrane region" description="Helical" evidence="2">
    <location>
        <begin position="294"/>
        <end position="314"/>
    </location>
</feature>
<feature type="transmembrane region" description="Helical" evidence="2">
    <location>
        <begin position="267"/>
        <end position="288"/>
    </location>
</feature>
<feature type="transmembrane region" description="Helical" evidence="2">
    <location>
        <begin position="203"/>
        <end position="220"/>
    </location>
</feature>
<dbReference type="Proteomes" id="UP000053392">
    <property type="component" value="Unassembled WGS sequence"/>
</dbReference>
<organism evidence="3 4">
    <name type="scientific">Cryptococcus deuterogattii Ram5</name>
    <dbReference type="NCBI Taxonomy" id="1296110"/>
    <lineage>
        <taxon>Eukaryota</taxon>
        <taxon>Fungi</taxon>
        <taxon>Dikarya</taxon>
        <taxon>Basidiomycota</taxon>
        <taxon>Agaricomycotina</taxon>
        <taxon>Tremellomycetes</taxon>
        <taxon>Tremellales</taxon>
        <taxon>Cryptococcaceae</taxon>
        <taxon>Cryptococcus</taxon>
        <taxon>Cryptococcus gattii species complex</taxon>
    </lineage>
</organism>
<dbReference type="HOGENOM" id="CLU_069646_0_0_1"/>
<sequence length="343" mass="38021">MASSGTTSNSTQNSSDQDKSSKKVARTWPDSSSTKAKKAAAALSQNVKKAYDFIAESFGGIQCHNPTFYRFAEKTVFPNVIVRNKASKVLFTIIGIGVLQISGIEELQKGFASGQSAAKVKSILTVFVVTSTLQLVPSFLFDTHHHFKALWGFFLPYMLFIAPCKDAPGQTVAALLCDTLFAPLSTNIGIPFTSIFPDHDGQITAMLAFITLALMLWAGYLGGQAAYFIIWAFVCLSTVNALGQPLKSKETSSTQYYKQMTVWHNLMAIWLWRLLISVIEGTNIPGIASAIDFVLYYIPNFYLWVTVFIFAALVTKQTADHHHYADTWYARCLTRSKTVTKER</sequence>
<accession>A0A0D0V965</accession>
<keyword evidence="2" id="KW-0472">Membrane</keyword>
<keyword evidence="4" id="KW-1185">Reference proteome</keyword>
<keyword evidence="2" id="KW-0812">Transmembrane</keyword>
<name>A0A0D0V965_9TREE</name>
<feature type="region of interest" description="Disordered" evidence="1">
    <location>
        <begin position="1"/>
        <end position="35"/>
    </location>
</feature>
<gene>
    <name evidence="3" type="ORF">I313_02492</name>
</gene>
<dbReference type="OrthoDB" id="2574383at2759"/>
<feature type="transmembrane region" description="Helical" evidence="2">
    <location>
        <begin position="226"/>
        <end position="246"/>
    </location>
</feature>
<feature type="compositionally biased region" description="Low complexity" evidence="1">
    <location>
        <begin position="1"/>
        <end position="15"/>
    </location>
</feature>
<evidence type="ECO:0000256" key="2">
    <source>
        <dbReference type="SAM" id="Phobius"/>
    </source>
</evidence>
<protein>
    <submittedName>
        <fullName evidence="3">Uncharacterized protein</fullName>
    </submittedName>
</protein>
<dbReference type="EMBL" id="KN847900">
    <property type="protein sequence ID" value="KIR41365.1"/>
    <property type="molecule type" value="Genomic_DNA"/>
</dbReference>
<keyword evidence="2" id="KW-1133">Transmembrane helix</keyword>
<evidence type="ECO:0000313" key="3">
    <source>
        <dbReference type="EMBL" id="KIR41365.1"/>
    </source>
</evidence>
<reference evidence="3 4" key="1">
    <citation type="submission" date="2015-01" db="EMBL/GenBank/DDBJ databases">
        <title>The Genome Sequence of Cryptococcus gattii Ram5.</title>
        <authorList>
            <consortium name="The Broad Institute Genomics Platform"/>
            <person name="Cuomo C."/>
            <person name="Litvintseva A."/>
            <person name="Chen Y."/>
            <person name="Heitman J."/>
            <person name="Sun S."/>
            <person name="Springer D."/>
            <person name="Dromer F."/>
            <person name="Young S."/>
            <person name="Zeng Q."/>
            <person name="Gargeya S."/>
            <person name="Abouelleil A."/>
            <person name="Alvarado L."/>
            <person name="Chapman S.B."/>
            <person name="Gainer-Dewar J."/>
            <person name="Goldberg J."/>
            <person name="Griggs A."/>
            <person name="Gujja S."/>
            <person name="Hansen M."/>
            <person name="Howarth C."/>
            <person name="Imamovic A."/>
            <person name="Larimer J."/>
            <person name="Murphy C."/>
            <person name="Naylor J."/>
            <person name="Pearson M."/>
            <person name="Priest M."/>
            <person name="Roberts A."/>
            <person name="Saif S."/>
            <person name="Shea T."/>
            <person name="Sykes S."/>
            <person name="Wortman J."/>
            <person name="Nusbaum C."/>
            <person name="Birren B."/>
        </authorList>
    </citation>
    <scope>NUCLEOTIDE SEQUENCE [LARGE SCALE GENOMIC DNA]</scope>
    <source>
        <strain evidence="3 4">Ram5</strain>
    </source>
</reference>
<evidence type="ECO:0000313" key="4">
    <source>
        <dbReference type="Proteomes" id="UP000053392"/>
    </source>
</evidence>
<evidence type="ECO:0000256" key="1">
    <source>
        <dbReference type="SAM" id="MobiDB-lite"/>
    </source>
</evidence>